<evidence type="ECO:0000313" key="2">
    <source>
        <dbReference type="Proteomes" id="UP000198935"/>
    </source>
</evidence>
<keyword evidence="2" id="KW-1185">Reference proteome</keyword>
<evidence type="ECO:0000313" key="1">
    <source>
        <dbReference type="EMBL" id="SDZ59116.1"/>
    </source>
</evidence>
<gene>
    <name evidence="1" type="ORF">SAMN05421736_11989</name>
</gene>
<name>A0A1H3U9M4_9BACI</name>
<sequence>MYENLTLFIKKRQESYLLSQAVEKVISTACFFYVR</sequence>
<dbReference type="EMBL" id="FNPI01000019">
    <property type="protein sequence ID" value="SDZ59116.1"/>
    <property type="molecule type" value="Genomic_DNA"/>
</dbReference>
<dbReference type="AlphaFoldDB" id="A0A1H3U9M4"/>
<protein>
    <submittedName>
        <fullName evidence="1">Uncharacterized protein</fullName>
    </submittedName>
</protein>
<reference evidence="2" key="1">
    <citation type="submission" date="2016-10" db="EMBL/GenBank/DDBJ databases">
        <authorList>
            <person name="Varghese N."/>
            <person name="Submissions S."/>
        </authorList>
    </citation>
    <scope>NUCLEOTIDE SEQUENCE [LARGE SCALE GENOMIC DNA]</scope>
    <source>
        <strain evidence="2">SP</strain>
    </source>
</reference>
<dbReference type="Proteomes" id="UP000198935">
    <property type="component" value="Unassembled WGS sequence"/>
</dbReference>
<proteinExistence type="predicted"/>
<organism evidence="1 2">
    <name type="scientific">Evansella caseinilytica</name>
    <dbReference type="NCBI Taxonomy" id="1503961"/>
    <lineage>
        <taxon>Bacteria</taxon>
        <taxon>Bacillati</taxon>
        <taxon>Bacillota</taxon>
        <taxon>Bacilli</taxon>
        <taxon>Bacillales</taxon>
        <taxon>Bacillaceae</taxon>
        <taxon>Evansella</taxon>
    </lineage>
</organism>
<accession>A0A1H3U9M4</accession>